<evidence type="ECO:0000313" key="7">
    <source>
        <dbReference type="Proteomes" id="UP001235939"/>
    </source>
</evidence>
<dbReference type="Proteomes" id="UP001235939">
    <property type="component" value="Chromosome 17"/>
</dbReference>
<dbReference type="Pfam" id="PF05199">
    <property type="entry name" value="GMC_oxred_C"/>
    <property type="match status" value="1"/>
</dbReference>
<dbReference type="EMBL" id="CP092879">
    <property type="protein sequence ID" value="UYV78988.1"/>
    <property type="molecule type" value="Genomic_DNA"/>
</dbReference>
<accession>A0ABY6LGH5</accession>
<dbReference type="InterPro" id="IPR000172">
    <property type="entry name" value="GMC_OxRdtase_N"/>
</dbReference>
<dbReference type="SUPFAM" id="SSF51905">
    <property type="entry name" value="FAD/NAD(P)-binding domain"/>
    <property type="match status" value="1"/>
</dbReference>
<evidence type="ECO:0000256" key="1">
    <source>
        <dbReference type="ARBA" id="ARBA00001974"/>
    </source>
</evidence>
<dbReference type="InterPro" id="IPR036188">
    <property type="entry name" value="FAD/NAD-bd_sf"/>
</dbReference>
<dbReference type="InterPro" id="IPR012132">
    <property type="entry name" value="GMC_OxRdtase"/>
</dbReference>
<sequence>MMTKLYNFTGEVNLERSLFPGFTPVLTTIKDGVRQDTYDAFIEPVEEKRNNLFVLTKTFVKKVAMVPQILFKNRTAIGVEYDLLPWRIPCRAFARREVVVSAGAIASPQLLLLSGVGPRDVLQPLGIPVVSDLPVGRHLQDHLATPGLNFYLHRRPSPAQAVPEELRRYGNIGQALIQFLLSRDACRLPPRLHGRGVIEVRLASGPAGPPMAAARLFAYFTNLDETAWRRTYVPYLGIDGFTISTSILRPFSEGRLTLASTDPYQDPLIDLNYLSDPRDLHILMAVEVQLWCGAGLRYALRLANSSMFHELGAKVWDIPFHGCGQHEMYSDPYLECLIRHYTLPYQHYVGTCKMGAGPEDPTAVVDPQLRLVQR</sequence>
<dbReference type="PANTHER" id="PTHR11552:SF147">
    <property type="entry name" value="CHOLINE DEHYDROGENASE, MITOCHONDRIAL"/>
    <property type="match status" value="1"/>
</dbReference>
<evidence type="ECO:0000256" key="2">
    <source>
        <dbReference type="ARBA" id="ARBA00010790"/>
    </source>
</evidence>
<dbReference type="PANTHER" id="PTHR11552">
    <property type="entry name" value="GLUCOSE-METHANOL-CHOLINE GMC OXIDOREDUCTASE"/>
    <property type="match status" value="1"/>
</dbReference>
<dbReference type="Gene3D" id="3.30.560.10">
    <property type="entry name" value="Glucose Oxidase, domain 3"/>
    <property type="match status" value="1"/>
</dbReference>
<reference evidence="6 7" key="1">
    <citation type="submission" date="2022-01" db="EMBL/GenBank/DDBJ databases">
        <title>A chromosomal length assembly of Cordylochernes scorpioides.</title>
        <authorList>
            <person name="Zeh D."/>
            <person name="Zeh J."/>
        </authorList>
    </citation>
    <scope>NUCLEOTIDE SEQUENCE [LARGE SCALE GENOMIC DNA]</scope>
    <source>
        <strain evidence="6">IN4F17</strain>
        <tissue evidence="6">Whole Body</tissue>
    </source>
</reference>
<evidence type="ECO:0000256" key="3">
    <source>
        <dbReference type="ARBA" id="ARBA00022630"/>
    </source>
</evidence>
<feature type="domain" description="Glucose-methanol-choline oxidoreductase N-terminal" evidence="5">
    <location>
        <begin position="103"/>
        <end position="117"/>
    </location>
</feature>
<keyword evidence="7" id="KW-1185">Reference proteome</keyword>
<protein>
    <recommendedName>
        <fullName evidence="5">Glucose-methanol-choline oxidoreductase N-terminal domain-containing protein</fullName>
    </recommendedName>
</protein>
<comment type="cofactor">
    <cofactor evidence="1">
        <name>FAD</name>
        <dbReference type="ChEBI" id="CHEBI:57692"/>
    </cofactor>
</comment>
<dbReference type="SUPFAM" id="SSF54373">
    <property type="entry name" value="FAD-linked reductases, C-terminal domain"/>
    <property type="match status" value="1"/>
</dbReference>
<gene>
    <name evidence="6" type="ORF">LAZ67_17000561</name>
</gene>
<dbReference type="Pfam" id="PF00732">
    <property type="entry name" value="GMC_oxred_N"/>
    <property type="match status" value="1"/>
</dbReference>
<organism evidence="6 7">
    <name type="scientific">Cordylochernes scorpioides</name>
    <dbReference type="NCBI Taxonomy" id="51811"/>
    <lineage>
        <taxon>Eukaryota</taxon>
        <taxon>Metazoa</taxon>
        <taxon>Ecdysozoa</taxon>
        <taxon>Arthropoda</taxon>
        <taxon>Chelicerata</taxon>
        <taxon>Arachnida</taxon>
        <taxon>Pseudoscorpiones</taxon>
        <taxon>Cheliferoidea</taxon>
        <taxon>Chernetidae</taxon>
        <taxon>Cordylochernes</taxon>
    </lineage>
</organism>
<dbReference type="InterPro" id="IPR007867">
    <property type="entry name" value="GMC_OxRtase_C"/>
</dbReference>
<evidence type="ECO:0000313" key="6">
    <source>
        <dbReference type="EMBL" id="UYV78988.1"/>
    </source>
</evidence>
<proteinExistence type="inferred from homology"/>
<keyword evidence="3" id="KW-0285">Flavoprotein</keyword>
<name>A0ABY6LGH5_9ARAC</name>
<dbReference type="PROSITE" id="PS00624">
    <property type="entry name" value="GMC_OXRED_2"/>
    <property type="match status" value="1"/>
</dbReference>
<comment type="similarity">
    <text evidence="2">Belongs to the GMC oxidoreductase family.</text>
</comment>
<evidence type="ECO:0000259" key="5">
    <source>
        <dbReference type="PROSITE" id="PS00624"/>
    </source>
</evidence>
<keyword evidence="4" id="KW-0274">FAD</keyword>
<evidence type="ECO:0000256" key="4">
    <source>
        <dbReference type="ARBA" id="ARBA00022827"/>
    </source>
</evidence>
<dbReference type="Gene3D" id="3.50.50.60">
    <property type="entry name" value="FAD/NAD(P)-binding domain"/>
    <property type="match status" value="1"/>
</dbReference>